<name>A0A0L8G1J1_OCTBM</name>
<evidence type="ECO:0000313" key="1">
    <source>
        <dbReference type="EMBL" id="KOF70465.1"/>
    </source>
</evidence>
<proteinExistence type="predicted"/>
<dbReference type="EMBL" id="KQ424796">
    <property type="protein sequence ID" value="KOF70465.1"/>
    <property type="molecule type" value="Genomic_DNA"/>
</dbReference>
<protein>
    <submittedName>
        <fullName evidence="1">Uncharacterized protein</fullName>
    </submittedName>
</protein>
<sequence length="55" mass="6561">MNSYFVVKEVLYKCTVFQDTCYRFPLHLCRTNHCSPEKSCLLRRMNDIEILSNIS</sequence>
<reference evidence="1" key="1">
    <citation type="submission" date="2015-07" db="EMBL/GenBank/DDBJ databases">
        <title>MeaNS - Measles Nucleotide Surveillance Program.</title>
        <authorList>
            <person name="Tran T."/>
            <person name="Druce J."/>
        </authorList>
    </citation>
    <scope>NUCLEOTIDE SEQUENCE</scope>
    <source>
        <strain evidence="1">UCB-OBI-ISO-001</strain>
        <tissue evidence="1">Gonad</tissue>
    </source>
</reference>
<organism evidence="1">
    <name type="scientific">Octopus bimaculoides</name>
    <name type="common">California two-spotted octopus</name>
    <dbReference type="NCBI Taxonomy" id="37653"/>
    <lineage>
        <taxon>Eukaryota</taxon>
        <taxon>Metazoa</taxon>
        <taxon>Spiralia</taxon>
        <taxon>Lophotrochozoa</taxon>
        <taxon>Mollusca</taxon>
        <taxon>Cephalopoda</taxon>
        <taxon>Coleoidea</taxon>
        <taxon>Octopodiformes</taxon>
        <taxon>Octopoda</taxon>
        <taxon>Incirrata</taxon>
        <taxon>Octopodidae</taxon>
        <taxon>Octopus</taxon>
    </lineage>
</organism>
<dbReference type="AlphaFoldDB" id="A0A0L8G1J1"/>
<gene>
    <name evidence="1" type="ORF">OCBIM_22002820mg</name>
</gene>
<accession>A0A0L8G1J1</accession>